<sequence>MKSLCIISQQSPYTSPRAKEALDAALVAATFDIPTTLVLLGDGVFQAIEAQAGEQIQQKNLGKQLAVLPMYDIKTLYVSTQDLNQRGLKPEQLMDNVQALPGEQISELIRQQDMVISL</sequence>
<gene>
    <name evidence="2" type="primary">tusC</name>
    <name evidence="2" type="ORF">ORQ98_06375</name>
</gene>
<comment type="similarity">
    <text evidence="1">Belongs to the DsrF/TusC family.</text>
</comment>
<evidence type="ECO:0000313" key="3">
    <source>
        <dbReference type="Proteomes" id="UP001528823"/>
    </source>
</evidence>
<dbReference type="InterPro" id="IPR027396">
    <property type="entry name" value="DsrEFH-like"/>
</dbReference>
<dbReference type="Proteomes" id="UP001528823">
    <property type="component" value="Unassembled WGS sequence"/>
</dbReference>
<dbReference type="InterPro" id="IPR017462">
    <property type="entry name" value="Sulphur_relay_TusC/DsrF"/>
</dbReference>
<evidence type="ECO:0000256" key="1">
    <source>
        <dbReference type="ARBA" id="ARBA00005996"/>
    </source>
</evidence>
<comment type="caution">
    <text evidence="2">The sequence shown here is derived from an EMBL/GenBank/DDBJ whole genome shotgun (WGS) entry which is preliminary data.</text>
</comment>
<dbReference type="EMBL" id="JAPMOU010000005">
    <property type="protein sequence ID" value="MDE1461590.1"/>
    <property type="molecule type" value="Genomic_DNA"/>
</dbReference>
<dbReference type="NCBIfam" id="NF001238">
    <property type="entry name" value="PRK00211.1"/>
    <property type="match status" value="1"/>
</dbReference>
<reference evidence="2 3" key="1">
    <citation type="submission" date="2022-11" db="EMBL/GenBank/DDBJ databases">
        <title>Spartinivicinus poritis sp. nov., isolated from scleractinian coral Porites lutea.</title>
        <authorList>
            <person name="Zhang G."/>
            <person name="Cai L."/>
            <person name="Wei Q."/>
        </authorList>
    </citation>
    <scope>NUCLEOTIDE SEQUENCE [LARGE SCALE GENOMIC DNA]</scope>
    <source>
        <strain evidence="2 3">A2-2</strain>
    </source>
</reference>
<dbReference type="NCBIfam" id="TIGR03010">
    <property type="entry name" value="sulf_tusC_dsrF"/>
    <property type="match status" value="1"/>
</dbReference>
<dbReference type="PANTHER" id="PTHR38780">
    <property type="entry name" value="PROTEIN TUSC"/>
    <property type="match status" value="1"/>
</dbReference>
<dbReference type="Gene3D" id="3.40.1260.10">
    <property type="entry name" value="DsrEFH-like"/>
    <property type="match status" value="1"/>
</dbReference>
<dbReference type="RefSeq" id="WP_274687949.1">
    <property type="nucleotide sequence ID" value="NZ_JAPMOU010000005.1"/>
</dbReference>
<dbReference type="SUPFAM" id="SSF75169">
    <property type="entry name" value="DsrEFH-like"/>
    <property type="match status" value="1"/>
</dbReference>
<accession>A0ABT5U5F3</accession>
<keyword evidence="3" id="KW-1185">Reference proteome</keyword>
<evidence type="ECO:0000313" key="2">
    <source>
        <dbReference type="EMBL" id="MDE1461590.1"/>
    </source>
</evidence>
<name>A0ABT5U5F3_9GAMM</name>
<proteinExistence type="inferred from homology"/>
<dbReference type="InterPro" id="IPR003787">
    <property type="entry name" value="Sulphur_relay_DsrE/F-like"/>
</dbReference>
<dbReference type="Pfam" id="PF02635">
    <property type="entry name" value="DsrE"/>
    <property type="match status" value="1"/>
</dbReference>
<organism evidence="2 3">
    <name type="scientific">Spartinivicinus poritis</name>
    <dbReference type="NCBI Taxonomy" id="2994640"/>
    <lineage>
        <taxon>Bacteria</taxon>
        <taxon>Pseudomonadati</taxon>
        <taxon>Pseudomonadota</taxon>
        <taxon>Gammaproteobacteria</taxon>
        <taxon>Oceanospirillales</taxon>
        <taxon>Zooshikellaceae</taxon>
        <taxon>Spartinivicinus</taxon>
    </lineage>
</organism>
<protein>
    <submittedName>
        <fullName evidence="2">Sulfurtransferase complex subunit TusC</fullName>
    </submittedName>
</protein>
<dbReference type="PANTHER" id="PTHR38780:SF1">
    <property type="entry name" value="PROTEIN TUSC"/>
    <property type="match status" value="1"/>
</dbReference>